<gene>
    <name evidence="2" type="ORF">H8B17_20090</name>
</gene>
<dbReference type="PANTHER" id="PTHR14209">
    <property type="entry name" value="ISOAMYL ACETATE-HYDROLYZING ESTERASE 1"/>
    <property type="match status" value="1"/>
</dbReference>
<protein>
    <submittedName>
        <fullName evidence="2">G-D-S-L family lipolytic protein</fullName>
    </submittedName>
</protein>
<proteinExistence type="predicted"/>
<comment type="caution">
    <text evidence="2">The sequence shown here is derived from an EMBL/GenBank/DDBJ whole genome shotgun (WGS) entry which is preliminary data.</text>
</comment>
<organism evidence="2 3">
    <name type="scientific">Sphingobacterium arenae</name>
    <dbReference type="NCBI Taxonomy" id="1280598"/>
    <lineage>
        <taxon>Bacteria</taxon>
        <taxon>Pseudomonadati</taxon>
        <taxon>Bacteroidota</taxon>
        <taxon>Sphingobacteriia</taxon>
        <taxon>Sphingobacteriales</taxon>
        <taxon>Sphingobacteriaceae</taxon>
        <taxon>Sphingobacterium</taxon>
    </lineage>
</organism>
<dbReference type="PANTHER" id="PTHR14209:SF19">
    <property type="entry name" value="ISOAMYL ACETATE-HYDROLYZING ESTERASE 1 HOMOLOG"/>
    <property type="match status" value="1"/>
</dbReference>
<dbReference type="SUPFAM" id="SSF52266">
    <property type="entry name" value="SGNH hydrolase"/>
    <property type="match status" value="1"/>
</dbReference>
<dbReference type="Proteomes" id="UP000606494">
    <property type="component" value="Unassembled WGS sequence"/>
</dbReference>
<evidence type="ECO:0000313" key="3">
    <source>
        <dbReference type="Proteomes" id="UP000606494"/>
    </source>
</evidence>
<dbReference type="RefSeq" id="WP_190311030.1">
    <property type="nucleotide sequence ID" value="NZ_JACNYK010000009.1"/>
</dbReference>
<dbReference type="Gene3D" id="3.40.50.1110">
    <property type="entry name" value="SGNH hydrolase"/>
    <property type="match status" value="1"/>
</dbReference>
<dbReference type="Pfam" id="PF13472">
    <property type="entry name" value="Lipase_GDSL_2"/>
    <property type="match status" value="1"/>
</dbReference>
<dbReference type="EMBL" id="JACNYK010000009">
    <property type="protein sequence ID" value="MBD1427887.1"/>
    <property type="molecule type" value="Genomic_DNA"/>
</dbReference>
<reference evidence="2 3" key="1">
    <citation type="submission" date="2020-08" db="EMBL/GenBank/DDBJ databases">
        <title>Sphingobacterium sp. DN00404 isolated from aquaculture water.</title>
        <authorList>
            <person name="Zhang M."/>
        </authorList>
    </citation>
    <scope>NUCLEOTIDE SEQUENCE [LARGE SCALE GENOMIC DNA]</scope>
    <source>
        <strain evidence="2 3">KCTC 32294</strain>
    </source>
</reference>
<accession>A0ABR7Y9D3</accession>
<dbReference type="InterPro" id="IPR036514">
    <property type="entry name" value="SGNH_hydro_sf"/>
</dbReference>
<evidence type="ECO:0000313" key="2">
    <source>
        <dbReference type="EMBL" id="MBD1427887.1"/>
    </source>
</evidence>
<feature type="domain" description="SGNH hydrolase-type esterase" evidence="1">
    <location>
        <begin position="51"/>
        <end position="241"/>
    </location>
</feature>
<dbReference type="InterPro" id="IPR045136">
    <property type="entry name" value="Iah1-like"/>
</dbReference>
<name>A0ABR7Y9D3_9SPHI</name>
<sequence>MKKTGLYILFVLIAVIIIPLRGAKGEVVESSLSGQKKGGFENDTAVLKIVAFGNSITAVRSNVQQVFAQRLPALLKNRGINAVVINSGMGGSHSGRLMDNDRIQVKHGLDRFIPDVLNHKPNLVIIGFGHNDAYIDSNRLDGKSRIPLEDYRSNLIYMITELQKTKSKIILVTPSPIARLQRPSFQNIRLSKYAEVVRSLAVEYQVGLADNNKLFLEYNKNGKRYESLLTDGVHPDDDGHQMIAENLVIEIVKIIENKY</sequence>
<keyword evidence="3" id="KW-1185">Reference proteome</keyword>
<evidence type="ECO:0000259" key="1">
    <source>
        <dbReference type="Pfam" id="PF13472"/>
    </source>
</evidence>
<dbReference type="InterPro" id="IPR013830">
    <property type="entry name" value="SGNH_hydro"/>
</dbReference>